<dbReference type="InterPro" id="IPR051222">
    <property type="entry name" value="PPR/CCM1_RNA-binding"/>
</dbReference>
<dbReference type="InterPro" id="IPR002885">
    <property type="entry name" value="PPR_rpt"/>
</dbReference>
<reference evidence="3 4" key="2">
    <citation type="submission" date="2024-05" db="EMBL/GenBank/DDBJ databases">
        <authorList>
            <person name="Chen Y."/>
            <person name="Shah S."/>
            <person name="Dougan E. K."/>
            <person name="Thang M."/>
            <person name="Chan C."/>
        </authorList>
    </citation>
    <scope>NUCLEOTIDE SEQUENCE [LARGE SCALE GENOMIC DNA]</scope>
</reference>
<gene>
    <name evidence="2" type="ORF">C1SCF055_LOCUS16573</name>
</gene>
<proteinExistence type="predicted"/>
<dbReference type="EMBL" id="CAMXCT020001377">
    <property type="protein sequence ID" value="CAL1142875.1"/>
    <property type="molecule type" value="Genomic_DNA"/>
</dbReference>
<dbReference type="Proteomes" id="UP001152797">
    <property type="component" value="Unassembled WGS sequence"/>
</dbReference>
<dbReference type="EMBL" id="CAMXCT030001377">
    <property type="protein sequence ID" value="CAL4776812.1"/>
    <property type="molecule type" value="Genomic_DNA"/>
</dbReference>
<dbReference type="EMBL" id="CAMXCT010001377">
    <property type="protein sequence ID" value="CAI3989500.1"/>
    <property type="molecule type" value="Genomic_DNA"/>
</dbReference>
<evidence type="ECO:0000313" key="3">
    <source>
        <dbReference type="EMBL" id="CAL4776812.1"/>
    </source>
</evidence>
<dbReference type="Gene3D" id="1.25.40.10">
    <property type="entry name" value="Tetratricopeptide repeat domain"/>
    <property type="match status" value="2"/>
</dbReference>
<sequence length="533" mass="59300">MLSHAVDGLALDPKQGTKVLKRLACDVSAVSLLRQLRDGQMELDLIHFSALSARLPSHQWPQALWLRYWAAANVEGEPMQHLIFDTAVMRVSRWPVALELLRRRGVRGADVVALNSVLAGAAWATALSLLSYGARRRLGDAVSKNSAAQRMSDHGAWRRVLRLVGGQMDLVSFTCCLGAVATVKRWAKAVRLLGHMETDGPRPNDISFNAAVAAMEGWQRANQLLCAAWRRGFQRAPWRMTNNIVGYTSILSASAKRWREALQRWYSMAEVGLRPNEMSFTGLLSAIDFAQQWPLALRLWGRHLWLRSPVALNAALSAVARGERRIWPRALQMLNDSGDWQIRVDALGHQNLLLGLGSSLSWRLALQLLAKTPERGLPGAMKALCSAWLWEKALHLLCRMDELRERPEATSFASVLHAALETCAGPAVLALVQRLERESCERCEASEKVGTGGGMEADVDVSRKIVKLLSSLGKAKRADVALQLWEERIQLDQLGPWSDSGTVGFRPDYLTTWPLAIENLQLFPWVLGFHGEK</sequence>
<dbReference type="OrthoDB" id="185373at2759"/>
<organism evidence="2">
    <name type="scientific">Cladocopium goreaui</name>
    <dbReference type="NCBI Taxonomy" id="2562237"/>
    <lineage>
        <taxon>Eukaryota</taxon>
        <taxon>Sar</taxon>
        <taxon>Alveolata</taxon>
        <taxon>Dinophyceae</taxon>
        <taxon>Suessiales</taxon>
        <taxon>Symbiodiniaceae</taxon>
        <taxon>Cladocopium</taxon>
    </lineage>
</organism>
<evidence type="ECO:0000313" key="2">
    <source>
        <dbReference type="EMBL" id="CAI3989500.1"/>
    </source>
</evidence>
<name>A0A9P1CDF9_9DINO</name>
<dbReference type="PANTHER" id="PTHR47942">
    <property type="entry name" value="TETRATRICOPEPTIDE REPEAT (TPR)-LIKE SUPERFAMILY PROTEIN-RELATED"/>
    <property type="match status" value="1"/>
</dbReference>
<evidence type="ECO:0000313" key="4">
    <source>
        <dbReference type="Proteomes" id="UP001152797"/>
    </source>
</evidence>
<keyword evidence="1" id="KW-0677">Repeat</keyword>
<dbReference type="AlphaFoldDB" id="A0A9P1CDF9"/>
<dbReference type="PANTHER" id="PTHR47942:SF63">
    <property type="entry name" value="PENTATRICOPEPTIDE REPEAT-CONTAINING PROTEIN"/>
    <property type="match status" value="1"/>
</dbReference>
<accession>A0A9P1CDF9</accession>
<protein>
    <submittedName>
        <fullName evidence="3">Pentacotripeptide-repeat region of PRORP domain-containing protein</fullName>
    </submittedName>
</protein>
<dbReference type="Pfam" id="PF01535">
    <property type="entry name" value="PPR"/>
    <property type="match status" value="1"/>
</dbReference>
<dbReference type="Pfam" id="PF13812">
    <property type="entry name" value="PPR_3"/>
    <property type="match status" value="2"/>
</dbReference>
<keyword evidence="4" id="KW-1185">Reference proteome</keyword>
<dbReference type="InterPro" id="IPR011990">
    <property type="entry name" value="TPR-like_helical_dom_sf"/>
</dbReference>
<evidence type="ECO:0000256" key="1">
    <source>
        <dbReference type="ARBA" id="ARBA00022737"/>
    </source>
</evidence>
<reference evidence="2" key="1">
    <citation type="submission" date="2022-10" db="EMBL/GenBank/DDBJ databases">
        <authorList>
            <person name="Chen Y."/>
            <person name="Dougan E. K."/>
            <person name="Chan C."/>
            <person name="Rhodes N."/>
            <person name="Thang M."/>
        </authorList>
    </citation>
    <scope>NUCLEOTIDE SEQUENCE</scope>
</reference>
<comment type="caution">
    <text evidence="2">The sequence shown here is derived from an EMBL/GenBank/DDBJ whole genome shotgun (WGS) entry which is preliminary data.</text>
</comment>